<evidence type="ECO:0008006" key="3">
    <source>
        <dbReference type="Google" id="ProtNLM"/>
    </source>
</evidence>
<dbReference type="Proteomes" id="UP001159405">
    <property type="component" value="Unassembled WGS sequence"/>
</dbReference>
<evidence type="ECO:0000313" key="1">
    <source>
        <dbReference type="EMBL" id="CAH3144356.1"/>
    </source>
</evidence>
<keyword evidence="2" id="KW-1185">Reference proteome</keyword>
<reference evidence="1 2" key="1">
    <citation type="submission" date="2022-05" db="EMBL/GenBank/DDBJ databases">
        <authorList>
            <consortium name="Genoscope - CEA"/>
            <person name="William W."/>
        </authorList>
    </citation>
    <scope>NUCLEOTIDE SEQUENCE [LARGE SCALE GENOMIC DNA]</scope>
</reference>
<name>A0ABN8PK62_9CNID</name>
<gene>
    <name evidence="1" type="ORF">PLOB_00043928</name>
</gene>
<protein>
    <recommendedName>
        <fullName evidence="3">SAP domain-containing protein</fullName>
    </recommendedName>
</protein>
<comment type="caution">
    <text evidence="1">The sequence shown here is derived from an EMBL/GenBank/DDBJ whole genome shotgun (WGS) entry which is preliminary data.</text>
</comment>
<accession>A0ABN8PK62</accession>
<organism evidence="1 2">
    <name type="scientific">Porites lobata</name>
    <dbReference type="NCBI Taxonomy" id="104759"/>
    <lineage>
        <taxon>Eukaryota</taxon>
        <taxon>Metazoa</taxon>
        <taxon>Cnidaria</taxon>
        <taxon>Anthozoa</taxon>
        <taxon>Hexacorallia</taxon>
        <taxon>Scleractinia</taxon>
        <taxon>Fungiina</taxon>
        <taxon>Poritidae</taxon>
        <taxon>Porites</taxon>
    </lineage>
</organism>
<dbReference type="EMBL" id="CALNXK010000073">
    <property type="protein sequence ID" value="CAH3144356.1"/>
    <property type="molecule type" value="Genomic_DNA"/>
</dbReference>
<evidence type="ECO:0000313" key="2">
    <source>
        <dbReference type="Proteomes" id="UP001159405"/>
    </source>
</evidence>
<sequence>MADIPGAELPRQAEHCTVAILKRWLACSGAKVPGKREDLIKSVLSHNLVDPDGGINLRKKRLELSLEQDISPSIDVAFPQDGFEVGISSVPKVGFGQIWKYLMEEVEFKKQLSVEKRILKGYNFFKSGKVLGLYSKTENGLLYLKSQVFIFKDWADVYYKKSILPMSSWE</sequence>
<proteinExistence type="predicted"/>